<feature type="compositionally biased region" description="Basic and acidic residues" evidence="1">
    <location>
        <begin position="252"/>
        <end position="272"/>
    </location>
</feature>
<keyword evidence="2" id="KW-0812">Transmembrane</keyword>
<organism evidence="4 5">
    <name type="scientific">Oribacterium asaccharolyticum ACB7</name>
    <dbReference type="NCBI Taxonomy" id="796944"/>
    <lineage>
        <taxon>Bacteria</taxon>
        <taxon>Bacillati</taxon>
        <taxon>Bacillota</taxon>
        <taxon>Clostridia</taxon>
        <taxon>Lachnospirales</taxon>
        <taxon>Lachnospiraceae</taxon>
        <taxon>Oribacterium</taxon>
    </lineage>
</organism>
<accession>G9WWT1</accession>
<name>G9WWT1_9FIRM</name>
<protein>
    <recommendedName>
        <fullName evidence="3">DUF7604 domain-containing protein</fullName>
    </recommendedName>
</protein>
<evidence type="ECO:0000313" key="4">
    <source>
        <dbReference type="EMBL" id="EHL09484.1"/>
    </source>
</evidence>
<proteinExistence type="predicted"/>
<dbReference type="Pfam" id="PF24558">
    <property type="entry name" value="DUF7604"/>
    <property type="match status" value="1"/>
</dbReference>
<dbReference type="SUPFAM" id="SSF53300">
    <property type="entry name" value="vWA-like"/>
    <property type="match status" value="1"/>
</dbReference>
<feature type="region of interest" description="Disordered" evidence="1">
    <location>
        <begin position="252"/>
        <end position="363"/>
    </location>
</feature>
<dbReference type="Proteomes" id="UP000003527">
    <property type="component" value="Unassembled WGS sequence"/>
</dbReference>
<evidence type="ECO:0000313" key="5">
    <source>
        <dbReference type="Proteomes" id="UP000003527"/>
    </source>
</evidence>
<keyword evidence="2" id="KW-1133">Transmembrane helix</keyword>
<keyword evidence="2" id="KW-0472">Membrane</keyword>
<feature type="domain" description="DUF7604" evidence="3">
    <location>
        <begin position="1206"/>
        <end position="1400"/>
    </location>
</feature>
<dbReference type="Gene3D" id="3.40.50.410">
    <property type="entry name" value="von Willebrand factor, type A domain"/>
    <property type="match status" value="1"/>
</dbReference>
<dbReference type="InterPro" id="IPR055384">
    <property type="entry name" value="DUF7604"/>
</dbReference>
<dbReference type="EMBL" id="AFZD01000021">
    <property type="protein sequence ID" value="EHL09484.1"/>
    <property type="molecule type" value="Genomic_DNA"/>
</dbReference>
<evidence type="ECO:0000256" key="2">
    <source>
        <dbReference type="SAM" id="Phobius"/>
    </source>
</evidence>
<keyword evidence="5" id="KW-1185">Reference proteome</keyword>
<dbReference type="RefSeq" id="WP_009537286.1">
    <property type="nucleotide sequence ID" value="NZ_JH414505.1"/>
</dbReference>
<reference evidence="4 5" key="1">
    <citation type="submission" date="2011-08" db="EMBL/GenBank/DDBJ databases">
        <title>The Genome Sequence of Oribacterium sp. ACB7.</title>
        <authorList>
            <consortium name="The Broad Institute Genome Sequencing Platform"/>
            <person name="Earl A."/>
            <person name="Ward D."/>
            <person name="Feldgarden M."/>
            <person name="Gevers D."/>
            <person name="Sizova M."/>
            <person name="Hazen A."/>
            <person name="Epstein S."/>
            <person name="Young S.K."/>
            <person name="Zeng Q."/>
            <person name="Gargeya S."/>
            <person name="Fitzgerald M."/>
            <person name="Haas B."/>
            <person name="Abouelleil A."/>
            <person name="Alvarado L."/>
            <person name="Arachchi H.M."/>
            <person name="Berlin A."/>
            <person name="Brown A."/>
            <person name="Chapman S.B."/>
            <person name="Chen Z."/>
            <person name="Dunbar C."/>
            <person name="Freedman E."/>
            <person name="Gearin G."/>
            <person name="Gellesch M."/>
            <person name="Goldberg J."/>
            <person name="Griggs A."/>
            <person name="Gujja S."/>
            <person name="Heiman D."/>
            <person name="Howarth C."/>
            <person name="Larson L."/>
            <person name="Lui A."/>
            <person name="MacDonald P.J.P."/>
            <person name="Montmayeur A."/>
            <person name="Murphy C."/>
            <person name="Neiman D."/>
            <person name="Pearson M."/>
            <person name="Priest M."/>
            <person name="Roberts A."/>
            <person name="Saif S."/>
            <person name="Shea T."/>
            <person name="Shenoy N."/>
            <person name="Sisk P."/>
            <person name="Stolte C."/>
            <person name="Sykes S."/>
            <person name="Wortman J."/>
            <person name="Nusbaum C."/>
            <person name="Birren B."/>
        </authorList>
    </citation>
    <scope>NUCLEOTIDE SEQUENCE [LARGE SCALE GENOMIC DNA]</scope>
    <source>
        <strain evidence="4 5">ACB7</strain>
    </source>
</reference>
<dbReference type="InterPro" id="IPR036465">
    <property type="entry name" value="vWFA_dom_sf"/>
</dbReference>
<comment type="caution">
    <text evidence="4">The sequence shown here is derived from an EMBL/GenBank/DDBJ whole genome shotgun (WGS) entry which is preliminary data.</text>
</comment>
<evidence type="ECO:0000259" key="3">
    <source>
        <dbReference type="Pfam" id="PF24558"/>
    </source>
</evidence>
<dbReference type="HOGENOM" id="CLU_235086_0_0_9"/>
<evidence type="ECO:0000256" key="1">
    <source>
        <dbReference type="SAM" id="MobiDB-lite"/>
    </source>
</evidence>
<feature type="transmembrane region" description="Helical" evidence="2">
    <location>
        <begin position="1765"/>
        <end position="1785"/>
    </location>
</feature>
<sequence>MMKTNQNNHIMNMNKGMKQKLSMLLIACLLFTGYRGLTIPGRAEQGNTEQNNEISVSGTQVKVQLLGEDLRRAAKEAIEKGERVDDSVLKGYSKDEELQKSYAGIFSLDKEVYEIPLDSISEGLSESLAEEEAGLQVFVERDAQDLDNLVRKESKESLLLYDGKSQLEQLFPKGEETESVKKEEEENLASDSNLVRNTELTGSELITFLYKNKADHRITFQLSVDGNKYPKVTVSPKTQLFKELVDKLKKEEKKVPVETTKAPESKIEEGTEAKNAASEAQLAESVTSSEELKETAGQAASKEETTVASVTEAGTEGSASKVSIVSEEKKEEAPEQETSEAAVKAEEKNEESAEVETATEAPVKKESTKEVEVKFSGFLQDVISHYEEFLGELVSARFSQYSLNELGRKSQNVEIEGFATVEVFYDDEAFVDEEGKAQDVVLEAKRLVKPEEEGKKDGEKLTEEQVEAMKEHSIYEGSDALDIRFVSKNDRTKEIEPKVPVSVRLTFDKAAVPEDAGADTVAIHHIVEEKDTGKVKMVETVVRAELEKKAEEQVEARKSAGDVAKQEGSTVDAQTTYSESLAKLEKESAASEQKEGITKEFIANSFSAYIVTWQCNENVFYGIRFHYVDKNFKEIGPTVYETITKKEYQIGNNSSYNPIYYKKGDLANSIAYKTFENFELKGVGGQKSELAGAPYTAMPELVEGYVLKDGKWIYFKGMEIISIDKSEFRWNSLNPKGEYYTEFTWGCAYTDFYFIYELKTEKNKPKKKDILPILSNEKFITDNLDGTYDLTLTGQVKENSNNKQKLDVVFVYDNTAVMATGFGFNEKLKKLSEEDYVDKDSAKSTKVKNEIKKFIERLSQSDSDVRYALVTMDGDKGFGSIVEEVKAKYDSLDSIHYKNTNAILGGNEKDEQGNKDINIVGEYKGDKGNAKVWLDEATDYDGMSSGFNVSDKAYNDTKHVMGFTQNPKDIIDKLDALDEKKSTFKNGDKRTVSGENYASAMKNVKTLLRDGTEYEVAEGGLTNENSKVREDAEKIVVFIAGGNPKFATIPKKTEKEKKKEEEKKKEGKPYNYIFEDTHRYNDSDYYIIRRSYQEGWSYGNGYSINFPALNQARGELSKLTNIDAFYSIGVGAKTNWNYLNDFAMGQYYDEDGNQRTGEKYDDKKHPDRRERALYEDVLYKCFDGSTVDNLHEAFQGIYKRVARNQVQNVEISDTLTRFVQPVDTQNPTSTVVGQLVKLKANGVEVDHEVTDPQEKESLNFKGFDIKVDDDYIENGKKLWKISLKTIPEDFTLPAGYEIRAVAKIIPTVDAFEEIGKTFYNGEYHIAPISKDPHGTENIIIGDARTDLNAICKEDLNREQSDKLRYASSTGKPGLPTNTEATLSYKVNGKDENKKYNKPIINPGNMVIEKAFLGFDEGEFFKESSGLTILGKEILKTISFRISRENAAGTEELLATVSPADYLGENEDKILKLPNTNLYIKVSRVFKEYRQGAPYARAKGNPNISISIYNTPLNMKYRVKEVESSEGKIFSTGTKGYQFDKNAVRHGGQTEDLKLMDVRRNYHFFNTYKNVPREKTITIRKVVEEFGGTAFTTEARNKSFEFYIGLFSYDGNKYIPLSDEDINKYIDNKWKPNNNGRSGHGEVKNIKGNPIEFDDGRGNKINATVVRMKLKHGESLTLPIDENIYYKVFESREDGYDLAKGEMSKDGVSEPLDIREIKYDFIDFMDGKYINRKGAYSATDILSRDGEITFRNPRKTLVPTGLRGDFTPYVLSLCGFTFMAGLYLSIKKKKREEV</sequence>
<dbReference type="PATRIC" id="fig|796944.3.peg.2282"/>
<gene>
    <name evidence="4" type="ORF">HMPREF9624_01525</name>
</gene>